<feature type="compositionally biased region" description="Pro residues" evidence="1">
    <location>
        <begin position="1"/>
        <end position="15"/>
    </location>
</feature>
<evidence type="ECO:0000313" key="2">
    <source>
        <dbReference type="EMBL" id="CAD8989363.1"/>
    </source>
</evidence>
<accession>A0A7S1N0K8</accession>
<reference evidence="2" key="1">
    <citation type="submission" date="2021-01" db="EMBL/GenBank/DDBJ databases">
        <authorList>
            <person name="Corre E."/>
            <person name="Pelletier E."/>
            <person name="Niang G."/>
            <person name="Scheremetjew M."/>
            <person name="Finn R."/>
            <person name="Kale V."/>
            <person name="Holt S."/>
            <person name="Cochrane G."/>
            <person name="Meng A."/>
            <person name="Brown T."/>
            <person name="Cohen L."/>
        </authorList>
    </citation>
    <scope>NUCLEOTIDE SEQUENCE</scope>
    <source>
        <strain evidence="2">NIES-381</strain>
    </source>
</reference>
<organism evidence="2">
    <name type="scientific">Eutreptiella gymnastica</name>
    <dbReference type="NCBI Taxonomy" id="73025"/>
    <lineage>
        <taxon>Eukaryota</taxon>
        <taxon>Discoba</taxon>
        <taxon>Euglenozoa</taxon>
        <taxon>Euglenida</taxon>
        <taxon>Spirocuta</taxon>
        <taxon>Euglenophyceae</taxon>
        <taxon>Eutreptiales</taxon>
        <taxon>Eutreptiaceae</taxon>
        <taxon>Eutreptiella</taxon>
    </lineage>
</organism>
<feature type="region of interest" description="Disordered" evidence="1">
    <location>
        <begin position="1"/>
        <end position="22"/>
    </location>
</feature>
<name>A0A7S1N0K8_9EUGL</name>
<sequence length="161" mass="17768">MPPKRLNPTPNPPGSPDSSSSSLAPATQCAACTSVFQGHFLSCTMCRSATHELCGFTVKGSSFFGAHVLCAARTCIPPLRNALVACVRCTTIMDGAIQCKMCSPERPSPRPIPIKPRFTRRFCSWWQQERPWLPFSRELNGLSSMPGLPSTQLLPWMDRRD</sequence>
<gene>
    <name evidence="2" type="ORF">EGYM00392_LOCUS404</name>
</gene>
<dbReference type="EMBL" id="HBGA01001048">
    <property type="protein sequence ID" value="CAD8989363.1"/>
    <property type="molecule type" value="Transcribed_RNA"/>
</dbReference>
<proteinExistence type="predicted"/>
<dbReference type="AlphaFoldDB" id="A0A7S1N0K8"/>
<evidence type="ECO:0000256" key="1">
    <source>
        <dbReference type="SAM" id="MobiDB-lite"/>
    </source>
</evidence>
<protein>
    <submittedName>
        <fullName evidence="2">Uncharacterized protein</fullName>
    </submittedName>
</protein>